<evidence type="ECO:0000256" key="3">
    <source>
        <dbReference type="SAM" id="Phobius"/>
    </source>
</evidence>
<keyword evidence="3" id="KW-0472">Membrane</keyword>
<keyword evidence="6" id="KW-1185">Reference proteome</keyword>
<feature type="transmembrane region" description="Helical" evidence="3">
    <location>
        <begin position="65"/>
        <end position="90"/>
    </location>
</feature>
<feature type="domain" description="Calcineurin-like phosphoesterase" evidence="4">
    <location>
        <begin position="151"/>
        <end position="315"/>
    </location>
</feature>
<dbReference type="PANTHER" id="PTHR31302:SF31">
    <property type="entry name" value="PHOSPHODIESTERASE YAEI"/>
    <property type="match status" value="1"/>
</dbReference>
<evidence type="ECO:0000313" key="6">
    <source>
        <dbReference type="Proteomes" id="UP000321317"/>
    </source>
</evidence>
<evidence type="ECO:0000256" key="1">
    <source>
        <dbReference type="ARBA" id="ARBA00022723"/>
    </source>
</evidence>
<feature type="transmembrane region" description="Helical" evidence="3">
    <location>
        <begin position="34"/>
        <end position="53"/>
    </location>
</feature>
<sequence length="374" mass="42279">MLFLVFSFGVALIFGLANIYIYKRLVLKFITLKYLRKLFAFVLFMLFFAQAFFMVFRSSEYLNDVWYSFFASLYAPTYCFFFITLILDFLRFVLAMLGKTFMKIASFVKVAFEIFVLALGAFLTYFSIYSAIKVPEFSEVDIIIPHLEKELKIAMLTDIHLGKNLHENFLSDIIEKVNSKNVDMVVIVGDLVDTNPNDLKPYISKLNDLKSSYGTFYALGNHEYYHGINEVLELLKTQTNMKILVNDAIDLGFANIAGVGDLAGLRKGILAPDLARAKVDLNLSKPSILLAHQPKTALLYDVSDFDLILSGHTHGGQVFPFALLVKLQQGFVSGLYVLSEKTQLFVSRGAGFWGPSLRTFSQSELVILNLKGRK</sequence>
<proteinExistence type="predicted"/>
<dbReference type="Proteomes" id="UP000321317">
    <property type="component" value="Unassembled WGS sequence"/>
</dbReference>
<feature type="transmembrane region" description="Helical" evidence="3">
    <location>
        <begin position="110"/>
        <end position="132"/>
    </location>
</feature>
<feature type="transmembrane region" description="Helical" evidence="3">
    <location>
        <begin position="6"/>
        <end position="22"/>
    </location>
</feature>
<dbReference type="CDD" id="cd07385">
    <property type="entry name" value="MPP_YkuE_C"/>
    <property type="match status" value="1"/>
</dbReference>
<dbReference type="PANTHER" id="PTHR31302">
    <property type="entry name" value="TRANSMEMBRANE PROTEIN WITH METALLOPHOSPHOESTERASE DOMAIN-RELATED"/>
    <property type="match status" value="1"/>
</dbReference>
<organism evidence="5 6">
    <name type="scientific">Campylobacter helveticus</name>
    <dbReference type="NCBI Taxonomy" id="28898"/>
    <lineage>
        <taxon>Bacteria</taxon>
        <taxon>Pseudomonadati</taxon>
        <taxon>Campylobacterota</taxon>
        <taxon>Epsilonproteobacteria</taxon>
        <taxon>Campylobacterales</taxon>
        <taxon>Campylobacteraceae</taxon>
        <taxon>Campylobacter</taxon>
    </lineage>
</organism>
<keyword evidence="3" id="KW-0812">Transmembrane</keyword>
<evidence type="ECO:0000259" key="4">
    <source>
        <dbReference type="Pfam" id="PF00149"/>
    </source>
</evidence>
<keyword evidence="3" id="KW-1133">Transmembrane helix</keyword>
<evidence type="ECO:0000256" key="2">
    <source>
        <dbReference type="ARBA" id="ARBA00022801"/>
    </source>
</evidence>
<name>A0ABY3L0P0_9BACT</name>
<dbReference type="Pfam" id="PF00149">
    <property type="entry name" value="Metallophos"/>
    <property type="match status" value="1"/>
</dbReference>
<dbReference type="InterPro" id="IPR004843">
    <property type="entry name" value="Calcineurin-like_PHP"/>
</dbReference>
<evidence type="ECO:0000313" key="5">
    <source>
        <dbReference type="EMBL" id="TXK56532.1"/>
    </source>
</evidence>
<dbReference type="SUPFAM" id="SSF56300">
    <property type="entry name" value="Metallo-dependent phosphatases"/>
    <property type="match status" value="1"/>
</dbReference>
<accession>A0ABY3L0P0</accession>
<dbReference type="InterPro" id="IPR051158">
    <property type="entry name" value="Metallophosphoesterase_sf"/>
</dbReference>
<keyword evidence="1" id="KW-0479">Metal-binding</keyword>
<comment type="caution">
    <text evidence="5">The sequence shown here is derived from an EMBL/GenBank/DDBJ whole genome shotgun (WGS) entry which is preliminary data.</text>
</comment>
<dbReference type="InterPro" id="IPR029052">
    <property type="entry name" value="Metallo-depent_PP-like"/>
</dbReference>
<dbReference type="Gene3D" id="3.60.21.10">
    <property type="match status" value="1"/>
</dbReference>
<gene>
    <name evidence="5" type="ORF">FVD16_06835</name>
</gene>
<protein>
    <submittedName>
        <fullName evidence="5">Metallophosphoesterase</fullName>
    </submittedName>
</protein>
<reference evidence="5 6" key="1">
    <citation type="submission" date="2019-08" db="EMBL/GenBank/DDBJ databases">
        <title>Rapid identification of Enteric Bacteria from Whole Genome Sequences (WGS) using Average Nucleotide Identity (ANI).</title>
        <authorList>
            <person name="Lane C."/>
        </authorList>
    </citation>
    <scope>NUCLEOTIDE SEQUENCE [LARGE SCALE GENOMIC DNA]</scope>
    <source>
        <strain evidence="5 6">D4984</strain>
    </source>
</reference>
<dbReference type="RefSeq" id="WP_131936476.1">
    <property type="nucleotide sequence ID" value="NZ_CP037747.1"/>
</dbReference>
<dbReference type="EMBL" id="VRMA01000054">
    <property type="protein sequence ID" value="TXK56532.1"/>
    <property type="molecule type" value="Genomic_DNA"/>
</dbReference>
<keyword evidence="2" id="KW-0378">Hydrolase</keyword>